<dbReference type="PANTHER" id="PTHR43022:SF1">
    <property type="entry name" value="PROTEIN SMF"/>
    <property type="match status" value="1"/>
</dbReference>
<evidence type="ECO:0000313" key="3">
    <source>
        <dbReference type="EMBL" id="MYL62315.1"/>
    </source>
</evidence>
<dbReference type="Gene3D" id="3.40.50.450">
    <property type="match status" value="1"/>
</dbReference>
<dbReference type="RefSeq" id="WP_160918175.1">
    <property type="nucleotide sequence ID" value="NZ_WMEY01000001.1"/>
</dbReference>
<feature type="domain" description="Smf/DprA SLOG" evidence="2">
    <location>
        <begin position="76"/>
        <end position="276"/>
    </location>
</feature>
<comment type="caution">
    <text evidence="3">The sequence shown here is derived from an EMBL/GenBank/DDBJ whole genome shotgun (WGS) entry which is preliminary data.</text>
</comment>
<proteinExistence type="inferred from homology"/>
<dbReference type="PANTHER" id="PTHR43022">
    <property type="entry name" value="PROTEIN SMF"/>
    <property type="match status" value="1"/>
</dbReference>
<gene>
    <name evidence="3" type="ORF">GLW07_02980</name>
</gene>
<dbReference type="EMBL" id="WMEY01000001">
    <property type="protein sequence ID" value="MYL62315.1"/>
    <property type="molecule type" value="Genomic_DNA"/>
</dbReference>
<dbReference type="InterPro" id="IPR003488">
    <property type="entry name" value="DprA"/>
</dbReference>
<dbReference type="SUPFAM" id="SSF47781">
    <property type="entry name" value="RuvA domain 2-like"/>
    <property type="match status" value="1"/>
</dbReference>
<reference evidence="3 4" key="1">
    <citation type="submission" date="2019-11" db="EMBL/GenBank/DDBJ databases">
        <title>Genome sequences of 17 halophilic strains isolated from different environments.</title>
        <authorList>
            <person name="Furrow R.E."/>
        </authorList>
    </citation>
    <scope>NUCLEOTIDE SEQUENCE [LARGE SCALE GENOMIC DNA]</scope>
    <source>
        <strain evidence="3 4">22506_14_FS</strain>
    </source>
</reference>
<dbReference type="SUPFAM" id="SSF102405">
    <property type="entry name" value="MCP/YpsA-like"/>
    <property type="match status" value="1"/>
</dbReference>
<dbReference type="AlphaFoldDB" id="A0A845EVW1"/>
<dbReference type="Proteomes" id="UP000447833">
    <property type="component" value="Unassembled WGS sequence"/>
</dbReference>
<protein>
    <submittedName>
        <fullName evidence="3">DNA-protecting protein DprA</fullName>
    </submittedName>
</protein>
<name>A0A845EVW1_9BACL</name>
<evidence type="ECO:0000313" key="4">
    <source>
        <dbReference type="Proteomes" id="UP000447833"/>
    </source>
</evidence>
<dbReference type="GO" id="GO:0009294">
    <property type="term" value="P:DNA-mediated transformation"/>
    <property type="evidence" value="ECO:0007669"/>
    <property type="project" value="InterPro"/>
</dbReference>
<dbReference type="InterPro" id="IPR010994">
    <property type="entry name" value="RuvA_2-like"/>
</dbReference>
<accession>A0A845EVW1</accession>
<organism evidence="3 4">
    <name type="scientific">Guptibacillus hwajinpoensis</name>
    <dbReference type="NCBI Taxonomy" id="208199"/>
    <lineage>
        <taxon>Bacteria</taxon>
        <taxon>Bacillati</taxon>
        <taxon>Bacillota</taxon>
        <taxon>Bacilli</taxon>
        <taxon>Bacillales</taxon>
        <taxon>Guptibacillaceae</taxon>
        <taxon>Guptibacillus</taxon>
    </lineage>
</organism>
<evidence type="ECO:0000256" key="1">
    <source>
        <dbReference type="ARBA" id="ARBA00006525"/>
    </source>
</evidence>
<dbReference type="Pfam" id="PF02481">
    <property type="entry name" value="DNA_processg_A"/>
    <property type="match status" value="1"/>
</dbReference>
<comment type="similarity">
    <text evidence="1">Belongs to the DprA/Smf family.</text>
</comment>
<dbReference type="InterPro" id="IPR057666">
    <property type="entry name" value="DrpA_SLOG"/>
</dbReference>
<sequence>MERWIWLSSIPYVGPVTQKKLLGTFGNPERVYNASPSELKEVGISHRACEAIVAARSLEKSKRILDLVQQKEIWLLPRDDPLYPSYAKDVAESPVLLYVKGHIKPNLPSVAIVGSRFCSNHARHAAEELSTRLSSLSIPVISGLAKGIDYAAHIACLANSGQPIAFVATGVDDCYPKEHRSLYEAVINEGAVISQYPPGTAPNPKQFIQRNALISAWSSHVVILEANVKSGAMTTAHFARKHARKVFVFISNDARFRQGTTCLMNQGIRPYHSFHSIEKEILPSL</sequence>
<evidence type="ECO:0000259" key="2">
    <source>
        <dbReference type="Pfam" id="PF02481"/>
    </source>
</evidence>